<dbReference type="EMBL" id="CP075870">
    <property type="protein sequence ID" value="QYT05759.1"/>
    <property type="molecule type" value="Genomic_DNA"/>
</dbReference>
<evidence type="ECO:0000256" key="2">
    <source>
        <dbReference type="SAM" id="Phobius"/>
    </source>
</evidence>
<gene>
    <name evidence="3" type="ORF">H0G86_012641</name>
</gene>
<evidence type="ECO:0000256" key="1">
    <source>
        <dbReference type="SAM" id="MobiDB-lite"/>
    </source>
</evidence>
<feature type="compositionally biased region" description="Low complexity" evidence="1">
    <location>
        <begin position="22"/>
        <end position="50"/>
    </location>
</feature>
<organism evidence="3 4">
    <name type="scientific">Trichoderma simmonsii</name>
    <dbReference type="NCBI Taxonomy" id="1491479"/>
    <lineage>
        <taxon>Eukaryota</taxon>
        <taxon>Fungi</taxon>
        <taxon>Dikarya</taxon>
        <taxon>Ascomycota</taxon>
        <taxon>Pezizomycotina</taxon>
        <taxon>Sordariomycetes</taxon>
        <taxon>Hypocreomycetidae</taxon>
        <taxon>Hypocreales</taxon>
        <taxon>Hypocreaceae</taxon>
        <taxon>Trichoderma</taxon>
    </lineage>
</organism>
<accession>A0A8G0LNX7</accession>
<dbReference type="PANTHER" id="PTHR37540">
    <property type="entry name" value="TRANSCRIPTION FACTOR (ACR-2), PUTATIVE-RELATED-RELATED"/>
    <property type="match status" value="1"/>
</dbReference>
<reference evidence="3 4" key="1">
    <citation type="journal article" date="2021" name="BMC Genomics">
        <title>Telomere-to-telomere genome assembly of asparaginase-producing Trichoderma simmonsii.</title>
        <authorList>
            <person name="Chung D."/>
            <person name="Kwon Y.M."/>
            <person name="Yang Y."/>
        </authorList>
    </citation>
    <scope>NUCLEOTIDE SEQUENCE [LARGE SCALE GENOMIC DNA]</scope>
    <source>
        <strain evidence="3 4">GH-Sj1</strain>
    </source>
</reference>
<dbReference type="Proteomes" id="UP000826661">
    <property type="component" value="Chromosome VII"/>
</dbReference>
<keyword evidence="4" id="KW-1185">Reference proteome</keyword>
<keyword evidence="2" id="KW-1133">Transmembrane helix</keyword>
<dbReference type="PANTHER" id="PTHR37540:SF9">
    <property type="entry name" value="ZN(2)-C6 FUNGAL-TYPE DOMAIN-CONTAINING PROTEIN"/>
    <property type="match status" value="1"/>
</dbReference>
<evidence type="ECO:0000313" key="4">
    <source>
        <dbReference type="Proteomes" id="UP000826661"/>
    </source>
</evidence>
<feature type="compositionally biased region" description="Polar residues" evidence="1">
    <location>
        <begin position="69"/>
        <end position="82"/>
    </location>
</feature>
<feature type="transmembrane region" description="Helical" evidence="2">
    <location>
        <begin position="353"/>
        <end position="374"/>
    </location>
</feature>
<feature type="region of interest" description="Disordered" evidence="1">
    <location>
        <begin position="17"/>
        <end position="52"/>
    </location>
</feature>
<keyword evidence="2" id="KW-0812">Transmembrane</keyword>
<name>A0A8G0LNX7_9HYPO</name>
<sequence length="384" mass="42440">MIHNSIQRVDENIDDMLHQPLTITRPPIPRSARSSTSSSSTVHSSPAATTGIKPSSSVIKLQFINTAHPSESTSAKRISQIRSHVAKDSHARRRQRKASCKTGGKACCSSSASASATSAVAAELPARSESPDYSTSTKKAVALPVRARLPQSSFLDEKEGALSRGFRRIAPKTGAALDRNAEVPCPRQMIGDARRDVWNGAFAWDLTDDEYATFNFYLDWVLKYGYEICFPRDQVAPVMKRMKSSYVPFAIKYPSLLACIFYIAYHRRALNTKDPEEAAKCYLKVESYRLACIEMMKKAIEGEERPTYQTITLAMQLCSEAYFEGHSDVSFTHAHAARTMVSARGGLESFENAGVYSLLSFLLATSVFSGNYWFVPGCARAPED</sequence>
<dbReference type="AlphaFoldDB" id="A0A8G0LNX7"/>
<evidence type="ECO:0000313" key="3">
    <source>
        <dbReference type="EMBL" id="QYT05759.1"/>
    </source>
</evidence>
<proteinExistence type="predicted"/>
<protein>
    <submittedName>
        <fullName evidence="3">Uncharacterized protein</fullName>
    </submittedName>
</protein>
<feature type="region of interest" description="Disordered" evidence="1">
    <location>
        <begin position="69"/>
        <end position="104"/>
    </location>
</feature>
<feature type="compositionally biased region" description="Basic residues" evidence="1">
    <location>
        <begin position="90"/>
        <end position="99"/>
    </location>
</feature>
<feature type="transmembrane region" description="Helical" evidence="2">
    <location>
        <begin position="246"/>
        <end position="265"/>
    </location>
</feature>
<keyword evidence="2" id="KW-0472">Membrane</keyword>